<organism evidence="1 2">
    <name type="scientific">Kitasatospora gansuensis</name>
    <dbReference type="NCBI Taxonomy" id="258050"/>
    <lineage>
        <taxon>Bacteria</taxon>
        <taxon>Bacillati</taxon>
        <taxon>Actinomycetota</taxon>
        <taxon>Actinomycetes</taxon>
        <taxon>Kitasatosporales</taxon>
        <taxon>Streptomycetaceae</taxon>
        <taxon>Kitasatospora</taxon>
    </lineage>
</organism>
<reference evidence="1 2" key="1">
    <citation type="submission" date="2020-08" db="EMBL/GenBank/DDBJ databases">
        <title>Sequencing the genomes of 1000 actinobacteria strains.</title>
        <authorList>
            <person name="Klenk H.-P."/>
        </authorList>
    </citation>
    <scope>NUCLEOTIDE SEQUENCE [LARGE SCALE GENOMIC DNA]</scope>
    <source>
        <strain evidence="1 2">DSM 44786</strain>
    </source>
</reference>
<comment type="caution">
    <text evidence="1">The sequence shown here is derived from an EMBL/GenBank/DDBJ whole genome shotgun (WGS) entry which is preliminary data.</text>
</comment>
<evidence type="ECO:0008006" key="3">
    <source>
        <dbReference type="Google" id="ProtNLM"/>
    </source>
</evidence>
<dbReference type="EMBL" id="JACHJR010000001">
    <property type="protein sequence ID" value="MBB4949470.1"/>
    <property type="molecule type" value="Genomic_DNA"/>
</dbReference>
<keyword evidence="2" id="KW-1185">Reference proteome</keyword>
<accession>A0A7W7WJZ1</accession>
<protein>
    <recommendedName>
        <fullName evidence="3">Phage portal protein</fullName>
    </recommendedName>
</protein>
<name>A0A7W7WJZ1_9ACTN</name>
<dbReference type="Proteomes" id="UP000573327">
    <property type="component" value="Unassembled WGS sequence"/>
</dbReference>
<evidence type="ECO:0000313" key="1">
    <source>
        <dbReference type="EMBL" id="MBB4949470.1"/>
    </source>
</evidence>
<proteinExistence type="predicted"/>
<sequence>MGLRELIIDGWSWLNYKPVMATVPRRGIGPFGDLASGWVPPEDLRRLQAYKLLAAYDHNQAGQLAYAAGDESGQDRRELGDPAKLNSAALNYLLGASQSIVVPGAEGDGGKPTPEAVLARDVQDRLRAWARKELLPMRMQQSERSAVRYGDGVFTLAWDAQAARPVLRTMDPGFFYPEWTEDEVDSAQFPARVHFAWELPEDPVTGQKARLRRITYELGPIGGATVPVIPEKGSPYREWAAGPDGERVLLPGDRTDPATGQVTRTYPWAPDHPTGVTCYLTDAEWLLEDLKAAHNVYALPADKATYRVRRDGQVLQALDLQIDFVPVVHLTNSIPDVGEHWGQPVISRVMQVLDEVAATDTDSSAASGTTGTPIVALSGVRLPKDRTGVPVPLRVEAGTVWSLNEGGSMSTLDTSPQLRELRERTDHLLDRLAGNSRLTASGLGTVQPSEVPSGYALALALGPLDALVGEMRLARAHKYEILLRMVGRLHQAGQVGWPTGELPAAELVWGPHVPTDKAEALDQAAKGYQAGLFSLETCVRMLADAGYPITDIPEEVQRIQARAFDAAARLADATGDIAAVRAFLGLPAGGPAIPPAPLQKVDR</sequence>
<gene>
    <name evidence="1" type="ORF">F4556_005005</name>
</gene>
<evidence type="ECO:0000313" key="2">
    <source>
        <dbReference type="Proteomes" id="UP000573327"/>
    </source>
</evidence>
<dbReference type="AlphaFoldDB" id="A0A7W7WJZ1"/>
<dbReference type="RefSeq" id="WP_184919835.1">
    <property type="nucleotide sequence ID" value="NZ_JACHJR010000001.1"/>
</dbReference>